<keyword evidence="3" id="KW-1003">Cell membrane</keyword>
<dbReference type="RefSeq" id="WP_062685411.1">
    <property type="nucleotide sequence ID" value="NZ_CADIJN010000077.1"/>
</dbReference>
<evidence type="ECO:0000259" key="7">
    <source>
        <dbReference type="Pfam" id="PF04239"/>
    </source>
</evidence>
<dbReference type="PANTHER" id="PTHR34582">
    <property type="entry name" value="UPF0702 TRANSMEMBRANE PROTEIN YCAP"/>
    <property type="match status" value="1"/>
</dbReference>
<evidence type="ECO:0000256" key="4">
    <source>
        <dbReference type="ARBA" id="ARBA00022692"/>
    </source>
</evidence>
<dbReference type="Pfam" id="PF04239">
    <property type="entry name" value="DUF421"/>
    <property type="match status" value="1"/>
</dbReference>
<comment type="similarity">
    <text evidence="2">Belongs to the UPF0702 family.</text>
</comment>
<evidence type="ECO:0000256" key="2">
    <source>
        <dbReference type="ARBA" id="ARBA00006448"/>
    </source>
</evidence>
<gene>
    <name evidence="8" type="ORF">FOC81_05675</name>
</gene>
<dbReference type="Proteomes" id="UP000509782">
    <property type="component" value="Chromosome"/>
</dbReference>
<dbReference type="Gene3D" id="3.30.240.20">
    <property type="entry name" value="bsu07140 like domains"/>
    <property type="match status" value="1"/>
</dbReference>
<protein>
    <submittedName>
        <fullName evidence="8">DUF421 domain-containing protein</fullName>
    </submittedName>
</protein>
<organism evidence="8 9">
    <name type="scientific">Achromobacter denitrificans</name>
    <name type="common">Alcaligenes denitrificans</name>
    <dbReference type="NCBI Taxonomy" id="32002"/>
    <lineage>
        <taxon>Bacteria</taxon>
        <taxon>Pseudomonadati</taxon>
        <taxon>Pseudomonadota</taxon>
        <taxon>Betaproteobacteria</taxon>
        <taxon>Burkholderiales</taxon>
        <taxon>Alcaligenaceae</taxon>
        <taxon>Achromobacter</taxon>
    </lineage>
</organism>
<dbReference type="PANTHER" id="PTHR34582:SF6">
    <property type="entry name" value="UPF0702 TRANSMEMBRANE PROTEIN YCAP"/>
    <property type="match status" value="1"/>
</dbReference>
<accession>A0A6J5CU86</accession>
<dbReference type="InterPro" id="IPR007353">
    <property type="entry name" value="DUF421"/>
</dbReference>
<dbReference type="InterPro" id="IPR023090">
    <property type="entry name" value="UPF0702_alpha/beta_dom_sf"/>
</dbReference>
<reference evidence="8 9" key="1">
    <citation type="submission" date="2020-05" db="EMBL/GenBank/DDBJ databases">
        <title>FDA dAtabase for Regulatory Grade micrObial Sequences (FDA-ARGOS): Supporting development and validation of Infectious Disease Dx tests.</title>
        <authorList>
            <person name="Sproer C."/>
            <person name="Gronow S."/>
            <person name="Severitt S."/>
            <person name="Schroder I."/>
            <person name="Tallon L."/>
            <person name="Sadzewicz L."/>
            <person name="Zhao X."/>
            <person name="Vavikolanu K."/>
            <person name="Mehta A."/>
            <person name="Aluvathingal J."/>
            <person name="Nadendla S."/>
            <person name="Myers T."/>
            <person name="Yan Y."/>
            <person name="Sichtig H."/>
        </authorList>
    </citation>
    <scope>NUCLEOTIDE SEQUENCE [LARGE SCALE GENOMIC DNA]</scope>
    <source>
        <strain evidence="8 9">FDAARGOS_787</strain>
    </source>
</reference>
<keyword evidence="6" id="KW-0472">Membrane</keyword>
<keyword evidence="4" id="KW-0812">Transmembrane</keyword>
<evidence type="ECO:0000256" key="3">
    <source>
        <dbReference type="ARBA" id="ARBA00022475"/>
    </source>
</evidence>
<evidence type="ECO:0000256" key="5">
    <source>
        <dbReference type="ARBA" id="ARBA00022989"/>
    </source>
</evidence>
<evidence type="ECO:0000313" key="9">
    <source>
        <dbReference type="Proteomes" id="UP000509782"/>
    </source>
</evidence>
<dbReference type="GO" id="GO:0005886">
    <property type="term" value="C:plasma membrane"/>
    <property type="evidence" value="ECO:0007669"/>
    <property type="project" value="UniProtKB-SubCell"/>
</dbReference>
<feature type="domain" description="YetF C-terminal" evidence="7">
    <location>
        <begin position="96"/>
        <end position="160"/>
    </location>
</feature>
<keyword evidence="5" id="KW-1133">Transmembrane helix</keyword>
<evidence type="ECO:0000256" key="6">
    <source>
        <dbReference type="ARBA" id="ARBA00023136"/>
    </source>
</evidence>
<dbReference type="AlphaFoldDB" id="A0A6J5CU86"/>
<proteinExistence type="inferred from homology"/>
<dbReference type="EMBL" id="CP054569">
    <property type="protein sequence ID" value="QKQ46202.1"/>
    <property type="molecule type" value="Genomic_DNA"/>
</dbReference>
<sequence length="179" mass="19524">MDKFIEIFSLQAGFAEMIIRGTTMYWVLYALLRISGRRDMGSLGMADMLVLVLVADAAGNAMSGDSYSMGDGIIVVATIVGWSYLLDRLSYYVPPLRRLLEPQRVCLIRSGRVLASGLKREHITRSELMEQLRLKGVANLAEVERAYLEATGEFSVIRARGAAAEGAGASTLEEDEAAG</sequence>
<comment type="subcellular location">
    <subcellularLocation>
        <location evidence="1">Cell membrane</location>
        <topology evidence="1">Multi-pass membrane protein</topology>
    </subcellularLocation>
</comment>
<evidence type="ECO:0000313" key="8">
    <source>
        <dbReference type="EMBL" id="QKQ46202.1"/>
    </source>
</evidence>
<name>A0A6J5CU86_ACHDE</name>
<dbReference type="GeneID" id="92845072"/>
<evidence type="ECO:0000256" key="1">
    <source>
        <dbReference type="ARBA" id="ARBA00004651"/>
    </source>
</evidence>